<sequence length="125" mass="12173">MGWATTSGLRGAMTRAGVVLAGIGIAAASAMGTANAQPNPNDPECQVKPWLPRCLDNPPGPDDPAPPPPPPPGSGIPTGPADIACISQPTNPICAGGPYAPPTPPPPPPPPGAPPPPPPPPPPPG</sequence>
<feature type="chain" id="PRO_5045290411" evidence="2">
    <location>
        <begin position="37"/>
        <end position="125"/>
    </location>
</feature>
<accession>A0ABT8URP3</accession>
<keyword evidence="4" id="KW-1185">Reference proteome</keyword>
<comment type="caution">
    <text evidence="3">The sequence shown here is derived from an EMBL/GenBank/DDBJ whole genome shotgun (WGS) entry which is preliminary data.</text>
</comment>
<evidence type="ECO:0000256" key="2">
    <source>
        <dbReference type="SAM" id="SignalP"/>
    </source>
</evidence>
<protein>
    <submittedName>
        <fullName evidence="3">Uncharacterized protein</fullName>
    </submittedName>
</protein>
<feature type="compositionally biased region" description="Pro residues" evidence="1">
    <location>
        <begin position="99"/>
        <end position="125"/>
    </location>
</feature>
<feature type="compositionally biased region" description="Pro residues" evidence="1">
    <location>
        <begin position="58"/>
        <end position="74"/>
    </location>
</feature>
<evidence type="ECO:0000313" key="3">
    <source>
        <dbReference type="EMBL" id="MDO3639495.1"/>
    </source>
</evidence>
<feature type="signal peptide" evidence="2">
    <location>
        <begin position="1"/>
        <end position="36"/>
    </location>
</feature>
<feature type="non-terminal residue" evidence="3">
    <location>
        <position position="125"/>
    </location>
</feature>
<name>A0ABT8URP3_9MYCO</name>
<gene>
    <name evidence="3" type="ORF">Q2100_27380</name>
</gene>
<proteinExistence type="predicted"/>
<organism evidence="3 4">
    <name type="scientific">Mycolicibacterium arseniciresistens</name>
    <dbReference type="NCBI Taxonomy" id="3062257"/>
    <lineage>
        <taxon>Bacteria</taxon>
        <taxon>Bacillati</taxon>
        <taxon>Actinomycetota</taxon>
        <taxon>Actinomycetes</taxon>
        <taxon>Mycobacteriales</taxon>
        <taxon>Mycobacteriaceae</taxon>
        <taxon>Mycolicibacterium</taxon>
    </lineage>
</organism>
<dbReference type="EMBL" id="JAUMSQ010000329">
    <property type="protein sequence ID" value="MDO3639495.1"/>
    <property type="molecule type" value="Genomic_DNA"/>
</dbReference>
<dbReference type="PRINTS" id="PR01217">
    <property type="entry name" value="PRICHEXTENSN"/>
</dbReference>
<evidence type="ECO:0000313" key="4">
    <source>
        <dbReference type="Proteomes" id="UP001168823"/>
    </source>
</evidence>
<evidence type="ECO:0000256" key="1">
    <source>
        <dbReference type="SAM" id="MobiDB-lite"/>
    </source>
</evidence>
<keyword evidence="2" id="KW-0732">Signal</keyword>
<dbReference type="Proteomes" id="UP001168823">
    <property type="component" value="Unassembled WGS sequence"/>
</dbReference>
<reference evidence="3" key="1">
    <citation type="submission" date="2023-07" db="EMBL/GenBank/DDBJ databases">
        <title>Mycolicibacterium sp. nov., a novel bacterial species.</title>
        <authorList>
            <person name="Cao Y."/>
        </authorList>
    </citation>
    <scope>NUCLEOTIDE SEQUENCE</scope>
    <source>
        <strain evidence="3">KC 300</strain>
    </source>
</reference>
<feature type="region of interest" description="Disordered" evidence="1">
    <location>
        <begin position="33"/>
        <end position="125"/>
    </location>
</feature>